<evidence type="ECO:0000256" key="2">
    <source>
        <dbReference type="ARBA" id="ARBA00008803"/>
    </source>
</evidence>
<organism evidence="8 9">
    <name type="scientific">Novymonas esmeraldas</name>
    <dbReference type="NCBI Taxonomy" id="1808958"/>
    <lineage>
        <taxon>Eukaryota</taxon>
        <taxon>Discoba</taxon>
        <taxon>Euglenozoa</taxon>
        <taxon>Kinetoplastea</taxon>
        <taxon>Metakinetoplastina</taxon>
        <taxon>Trypanosomatida</taxon>
        <taxon>Trypanosomatidae</taxon>
        <taxon>Novymonas</taxon>
    </lineage>
</organism>
<keyword evidence="5 7" id="KW-0472">Membrane</keyword>
<dbReference type="PANTHER" id="PTHR13317">
    <property type="entry name" value="TRANSMEMBRANE ANTERIOR POSTERIOR TRANSFORMATION PROTEIN 1 HOMOLOG"/>
    <property type="match status" value="1"/>
</dbReference>
<evidence type="ECO:0000256" key="5">
    <source>
        <dbReference type="ARBA" id="ARBA00023136"/>
    </source>
</evidence>
<comment type="subcellular location">
    <subcellularLocation>
        <location evidence="1">Membrane</location>
        <topology evidence="1">Multi-pass membrane protein</topology>
    </subcellularLocation>
</comment>
<evidence type="ECO:0000313" key="8">
    <source>
        <dbReference type="EMBL" id="KAK7194464.1"/>
    </source>
</evidence>
<accession>A0AAW0EM47</accession>
<feature type="transmembrane region" description="Helical" evidence="7">
    <location>
        <begin position="126"/>
        <end position="150"/>
    </location>
</feature>
<dbReference type="Pfam" id="PF05346">
    <property type="entry name" value="DUF747"/>
    <property type="match status" value="1"/>
</dbReference>
<feature type="transmembrane region" description="Helical" evidence="7">
    <location>
        <begin position="91"/>
        <end position="114"/>
    </location>
</feature>
<feature type="transmembrane region" description="Helical" evidence="7">
    <location>
        <begin position="453"/>
        <end position="475"/>
    </location>
</feature>
<reference evidence="8 9" key="1">
    <citation type="journal article" date="2021" name="MBio">
        <title>A New Model Trypanosomatid, Novymonas esmeraldas: Genomic Perception of Its 'Candidatus Pandoraea novymonadis' Endosymbiont.</title>
        <authorList>
            <person name="Zakharova A."/>
            <person name="Saura A."/>
            <person name="Butenko A."/>
            <person name="Podesvova L."/>
            <person name="Warmusova S."/>
            <person name="Kostygov A.Y."/>
            <person name="Nenarokova A."/>
            <person name="Lukes J."/>
            <person name="Opperdoes F.R."/>
            <person name="Yurchenko V."/>
        </authorList>
    </citation>
    <scope>NUCLEOTIDE SEQUENCE [LARGE SCALE GENOMIC DNA]</scope>
    <source>
        <strain evidence="8 9">E262AT.01</strain>
    </source>
</reference>
<comment type="caution">
    <text evidence="8">The sequence shown here is derived from an EMBL/GenBank/DDBJ whole genome shotgun (WGS) entry which is preliminary data.</text>
</comment>
<dbReference type="EMBL" id="JAECZO010000037">
    <property type="protein sequence ID" value="KAK7194464.1"/>
    <property type="molecule type" value="Genomic_DNA"/>
</dbReference>
<keyword evidence="4 7" id="KW-1133">Transmembrane helix</keyword>
<proteinExistence type="inferred from homology"/>
<sequence length="599" mass="64664">MTWDWSLVRQQMAERLLGASAARRHHHAQHRLAQHAHEAAMAAPAGEWRCADSATVSLTAALRDGRRRDHGYSATRKHFERIPEMLVDLEFYFAVTGLGLFDTLVGTLLLPLKVLLPWRVCELRDVVALAVLAVTLGSYGVAGLVTTQLYSYLYHAVRRTSIIKLVMIFSILDVVDKVLSSLSQDSLEVLYATVDDVHAYYRTEQRSSSRRAAPEAAEKAGGDAASAAPARPPSWWLLLGSALVACVSTSCHSLSLLLHVVTLNVAINAEGNALLALLVGNNFAELKSVVFKKNTPESLHSVCALDALERLQYVLFFFVMLLHHMHEHFSDFAVADVFVMLCVEVAIDFTKHLFVSRFNGIPPSVFRAYSQLSLLDLSCEMVLWRVPSLVVVTSGAAAHAPTEDVAELLAPACGFAPKNVKRAGFDVIAYAALLLWSGGRFAGYLLLQAPLVCLLLVLLLAVVKLMLSSIIYGVCSRFTLRTLVVSPPSWPPMHGAIPAVAHSGGGGPHPRRSASASAATCAHLTASGVRLGVSPISSPRATPIGGHRRSRSSAAQSPTSAAAGGTAATRTHVRLTPLLLSLLKVDRFDLQAGKAKRSY</sequence>
<dbReference type="AlphaFoldDB" id="A0AAW0EM47"/>
<evidence type="ECO:0000256" key="3">
    <source>
        <dbReference type="ARBA" id="ARBA00022692"/>
    </source>
</evidence>
<name>A0AAW0EM47_9TRYP</name>
<evidence type="ECO:0000313" key="9">
    <source>
        <dbReference type="Proteomes" id="UP001430356"/>
    </source>
</evidence>
<dbReference type="PANTHER" id="PTHR13317:SF4">
    <property type="entry name" value="TRANSMEMBRANE ANTERIOR POSTERIOR TRANSFORMATION PROTEIN 1 HOMOLOG"/>
    <property type="match status" value="1"/>
</dbReference>
<dbReference type="Proteomes" id="UP001430356">
    <property type="component" value="Unassembled WGS sequence"/>
</dbReference>
<dbReference type="InterPro" id="IPR008010">
    <property type="entry name" value="Tatp1"/>
</dbReference>
<feature type="compositionally biased region" description="Low complexity" evidence="6">
    <location>
        <begin position="552"/>
        <end position="568"/>
    </location>
</feature>
<evidence type="ECO:0000256" key="1">
    <source>
        <dbReference type="ARBA" id="ARBA00004141"/>
    </source>
</evidence>
<dbReference type="GO" id="GO:0005789">
    <property type="term" value="C:endoplasmic reticulum membrane"/>
    <property type="evidence" value="ECO:0007669"/>
    <property type="project" value="TreeGrafter"/>
</dbReference>
<protein>
    <submittedName>
        <fullName evidence="8">Eukaryotic membrane protein family</fullName>
    </submittedName>
</protein>
<evidence type="ECO:0000256" key="6">
    <source>
        <dbReference type="SAM" id="MobiDB-lite"/>
    </source>
</evidence>
<keyword evidence="3 7" id="KW-0812">Transmembrane</keyword>
<keyword evidence="9" id="KW-1185">Reference proteome</keyword>
<gene>
    <name evidence="8" type="ORF">NESM_000363100</name>
</gene>
<evidence type="ECO:0000256" key="7">
    <source>
        <dbReference type="SAM" id="Phobius"/>
    </source>
</evidence>
<feature type="transmembrane region" description="Helical" evidence="7">
    <location>
        <begin position="427"/>
        <end position="447"/>
    </location>
</feature>
<comment type="similarity">
    <text evidence="2">Belongs to the TAPT1 family.</text>
</comment>
<evidence type="ECO:0000256" key="4">
    <source>
        <dbReference type="ARBA" id="ARBA00022989"/>
    </source>
</evidence>
<feature type="region of interest" description="Disordered" evidence="6">
    <location>
        <begin position="532"/>
        <end position="568"/>
    </location>
</feature>